<dbReference type="InterPro" id="IPR000182">
    <property type="entry name" value="GNAT_dom"/>
</dbReference>
<evidence type="ECO:0000313" key="2">
    <source>
        <dbReference type="EMBL" id="MDR7275160.1"/>
    </source>
</evidence>
<reference evidence="2" key="1">
    <citation type="submission" date="2023-07" db="EMBL/GenBank/DDBJ databases">
        <title>Sequencing the genomes of 1000 actinobacteria strains.</title>
        <authorList>
            <person name="Klenk H.-P."/>
        </authorList>
    </citation>
    <scope>NUCLEOTIDE SEQUENCE</scope>
    <source>
        <strain evidence="2">DSM 44707</strain>
    </source>
</reference>
<evidence type="ECO:0000313" key="3">
    <source>
        <dbReference type="Proteomes" id="UP001183643"/>
    </source>
</evidence>
<dbReference type="GO" id="GO:0016747">
    <property type="term" value="F:acyltransferase activity, transferring groups other than amino-acyl groups"/>
    <property type="evidence" value="ECO:0007669"/>
    <property type="project" value="InterPro"/>
</dbReference>
<sequence length="140" mass="14868">MRGGELTIGPVPEDQHLDAAALLLHSLGMIEADLLEMYAAAFTRPDIRVHAVWDGPLMIAAGWVFLHGDAALLAGAATRRGHRHRGAHTALIATRAEAARDAGAAWLLAHTTGTAAHGTLHRAGLALTHSHRDWLWSTGS</sequence>
<dbReference type="Gene3D" id="3.40.630.30">
    <property type="match status" value="1"/>
</dbReference>
<dbReference type="InterPro" id="IPR016181">
    <property type="entry name" value="Acyl_CoA_acyltransferase"/>
</dbReference>
<protein>
    <submittedName>
        <fullName evidence="2">GNAT superfamily N-acetyltransferase</fullName>
    </submittedName>
</protein>
<keyword evidence="3" id="KW-1185">Reference proteome</keyword>
<dbReference type="EMBL" id="JAVDYB010000001">
    <property type="protein sequence ID" value="MDR7275160.1"/>
    <property type="molecule type" value="Genomic_DNA"/>
</dbReference>
<evidence type="ECO:0000259" key="1">
    <source>
        <dbReference type="PROSITE" id="PS51186"/>
    </source>
</evidence>
<name>A0AAE4CB18_9ACTN</name>
<feature type="domain" description="N-acetyltransferase" evidence="1">
    <location>
        <begin position="6"/>
        <end position="140"/>
    </location>
</feature>
<dbReference type="AlphaFoldDB" id="A0AAE4CB18"/>
<proteinExistence type="predicted"/>
<comment type="caution">
    <text evidence="2">The sequence shown here is derived from an EMBL/GenBank/DDBJ whole genome shotgun (WGS) entry which is preliminary data.</text>
</comment>
<dbReference type="Proteomes" id="UP001183643">
    <property type="component" value="Unassembled WGS sequence"/>
</dbReference>
<accession>A0AAE4CB18</accession>
<dbReference type="PROSITE" id="PS51186">
    <property type="entry name" value="GNAT"/>
    <property type="match status" value="1"/>
</dbReference>
<gene>
    <name evidence="2" type="ORF">J2S41_001938</name>
</gene>
<dbReference type="SUPFAM" id="SSF55729">
    <property type="entry name" value="Acyl-CoA N-acyltransferases (Nat)"/>
    <property type="match status" value="1"/>
</dbReference>
<organism evidence="2 3">
    <name type="scientific">Catenuloplanes atrovinosus</name>
    <dbReference type="NCBI Taxonomy" id="137266"/>
    <lineage>
        <taxon>Bacteria</taxon>
        <taxon>Bacillati</taxon>
        <taxon>Actinomycetota</taxon>
        <taxon>Actinomycetes</taxon>
        <taxon>Micromonosporales</taxon>
        <taxon>Micromonosporaceae</taxon>
        <taxon>Catenuloplanes</taxon>
    </lineage>
</organism>
<dbReference type="RefSeq" id="WP_310365778.1">
    <property type="nucleotide sequence ID" value="NZ_JAVDYB010000001.1"/>
</dbReference>